<evidence type="ECO:0000313" key="2">
    <source>
        <dbReference type="EMBL" id="AEV23862.1"/>
    </source>
</evidence>
<keyword evidence="1" id="KW-0812">Transmembrane</keyword>
<dbReference type="AlphaFoldDB" id="G9HQ42"/>
<dbReference type="CDD" id="cd00161">
    <property type="entry name" value="beta-trefoil_Ricin-like"/>
    <property type="match status" value="1"/>
</dbReference>
<name>G9HQ42_ANTLO</name>
<keyword evidence="1" id="KW-1133">Transmembrane helix</keyword>
<dbReference type="EMBL" id="JN380203">
    <property type="protein sequence ID" value="AEV23862.1"/>
    <property type="molecule type" value="Genomic_DNA"/>
</dbReference>
<reference evidence="2" key="1">
    <citation type="submission" date="2011-07" db="EMBL/GenBank/DDBJ databases">
        <title>Identification of a spore wall protein from Antonospora locustae.</title>
        <authorList>
            <person name="Luo Z."/>
            <person name="Leng H."/>
            <person name="Zhang L."/>
        </authorList>
    </citation>
    <scope>NUCLEOTIDE SEQUENCE</scope>
</reference>
<gene>
    <name evidence="2" type="primary">SWP1</name>
</gene>
<dbReference type="InterPro" id="IPR035992">
    <property type="entry name" value="Ricin_B-like_lectins"/>
</dbReference>
<protein>
    <submittedName>
        <fullName evidence="2">Spore wall protein 1</fullName>
    </submittedName>
</protein>
<evidence type="ECO:0000256" key="1">
    <source>
        <dbReference type="SAM" id="Phobius"/>
    </source>
</evidence>
<feature type="transmembrane region" description="Helical" evidence="1">
    <location>
        <begin position="12"/>
        <end position="37"/>
    </location>
</feature>
<organism evidence="2">
    <name type="scientific">Antonospora locustae</name>
    <name type="common">Microsporidian parasite</name>
    <name type="synonym">Nosema locustae</name>
    <dbReference type="NCBI Taxonomy" id="278021"/>
    <lineage>
        <taxon>Eukaryota</taxon>
        <taxon>Fungi</taxon>
        <taxon>Fungi incertae sedis</taxon>
        <taxon>Microsporidia</taxon>
        <taxon>Antonospora</taxon>
    </lineage>
</organism>
<sequence>MISFKDVFNTRAANTGICCCAVKALLAFVSISMAFIIQERSTGMYFKSPPHGKIELVPSISDASIYETKRINNSPIILSIVHMKDVNEKGASRANGYVLDYSDRDNPLISYPYHGLSNQQFSFILDNDGYYQIVQNGQKFLRYDSASTSLVGGPFVDGENNGFLLWTNDGTTCYSGHKKKQGSSSFEIDEDLRGKDYYGGGLLRSLKIESPYNVYRRSIPWSQRRYSFSLY</sequence>
<keyword evidence="1" id="KW-0472">Membrane</keyword>
<dbReference type="Gene3D" id="2.80.10.50">
    <property type="match status" value="1"/>
</dbReference>
<proteinExistence type="predicted"/>
<accession>G9HQ42</accession>
<dbReference type="SUPFAM" id="SSF50370">
    <property type="entry name" value="Ricin B-like lectins"/>
    <property type="match status" value="1"/>
</dbReference>